<dbReference type="InterPro" id="IPR042301">
    <property type="entry name" value="GH115_sf"/>
</dbReference>
<feature type="signal peptide" evidence="2">
    <location>
        <begin position="1"/>
        <end position="19"/>
    </location>
</feature>
<dbReference type="Gene3D" id="2.60.120.1620">
    <property type="match status" value="1"/>
</dbReference>
<proteinExistence type="predicted"/>
<dbReference type="Gene3D" id="3.30.379.10">
    <property type="entry name" value="Chitobiase/beta-hexosaminidase domain 2-like"/>
    <property type="match status" value="1"/>
</dbReference>
<dbReference type="SUPFAM" id="SSF55545">
    <property type="entry name" value="beta-N-acetylhexosaminidase-like domain"/>
    <property type="match status" value="1"/>
</dbReference>
<evidence type="ECO:0000313" key="5">
    <source>
        <dbReference type="Proteomes" id="UP000476411"/>
    </source>
</evidence>
<dbReference type="InterPro" id="IPR031924">
    <property type="entry name" value="GH115"/>
</dbReference>
<keyword evidence="1 4" id="KW-0378">Hydrolase</keyword>
<dbReference type="Proteomes" id="UP000476411">
    <property type="component" value="Chromosome"/>
</dbReference>
<gene>
    <name evidence="4" type="ORF">GWR21_00820</name>
</gene>
<evidence type="ECO:0000256" key="1">
    <source>
        <dbReference type="ARBA" id="ARBA00022801"/>
    </source>
</evidence>
<evidence type="ECO:0000313" key="4">
    <source>
        <dbReference type="EMBL" id="QHS58187.1"/>
    </source>
</evidence>
<dbReference type="Pfam" id="PF15979">
    <property type="entry name" value="Glyco_hydro_115"/>
    <property type="match status" value="1"/>
</dbReference>
<dbReference type="GO" id="GO:0016787">
    <property type="term" value="F:hydrolase activity"/>
    <property type="evidence" value="ECO:0007669"/>
    <property type="project" value="UniProtKB-KW"/>
</dbReference>
<dbReference type="Pfam" id="PF17829">
    <property type="entry name" value="GH115_C"/>
    <property type="match status" value="1"/>
</dbReference>
<dbReference type="KEGG" id="chih:GWR21_00820"/>
<dbReference type="Gene3D" id="3.20.20.520">
    <property type="entry name" value="Glycosyl hydrolase family 115"/>
    <property type="match status" value="1"/>
</dbReference>
<dbReference type="EMBL" id="CP048113">
    <property type="protein sequence ID" value="QHS58187.1"/>
    <property type="molecule type" value="Genomic_DNA"/>
</dbReference>
<dbReference type="InterPro" id="IPR029018">
    <property type="entry name" value="Hex-like_dom2"/>
</dbReference>
<dbReference type="PANTHER" id="PTHR37842:SF2">
    <property type="entry name" value="GYLCOSYL HYDROLASE 115 C-TERMINAL DOMAIN-CONTAINING PROTEIN"/>
    <property type="match status" value="1"/>
</dbReference>
<keyword evidence="5" id="KW-1185">Reference proteome</keyword>
<dbReference type="GO" id="GO:0005975">
    <property type="term" value="P:carbohydrate metabolic process"/>
    <property type="evidence" value="ECO:0007669"/>
    <property type="project" value="UniProtKB-ARBA"/>
</dbReference>
<reference evidence="4 5" key="1">
    <citation type="submission" date="2020-01" db="EMBL/GenBank/DDBJ databases">
        <title>Complete genome sequence of Chitinophaga sp. H33E-04 isolated from quinoa roots.</title>
        <authorList>
            <person name="Weon H.-Y."/>
            <person name="Lee S.A."/>
        </authorList>
    </citation>
    <scope>NUCLEOTIDE SEQUENCE [LARGE SCALE GENOMIC DNA]</scope>
    <source>
        <strain evidence="4 5">H33E-04</strain>
    </source>
</reference>
<dbReference type="InterPro" id="IPR041437">
    <property type="entry name" value="GH115_C"/>
</dbReference>
<organism evidence="4 5">
    <name type="scientific">Chitinophaga agri</name>
    <dbReference type="NCBI Taxonomy" id="2703787"/>
    <lineage>
        <taxon>Bacteria</taxon>
        <taxon>Pseudomonadati</taxon>
        <taxon>Bacteroidota</taxon>
        <taxon>Chitinophagia</taxon>
        <taxon>Chitinophagales</taxon>
        <taxon>Chitinophagaceae</taxon>
        <taxon>Chitinophaga</taxon>
    </lineage>
</organism>
<keyword evidence="2" id="KW-0732">Signal</keyword>
<name>A0A6B9Z861_9BACT</name>
<feature type="domain" description="Gylcosyl hydrolase 115 C-terminal" evidence="3">
    <location>
        <begin position="669"/>
        <end position="825"/>
    </location>
</feature>
<evidence type="ECO:0000259" key="3">
    <source>
        <dbReference type="Pfam" id="PF17829"/>
    </source>
</evidence>
<evidence type="ECO:0000256" key="2">
    <source>
        <dbReference type="SAM" id="SignalP"/>
    </source>
</evidence>
<dbReference type="RefSeq" id="WP_162329892.1">
    <property type="nucleotide sequence ID" value="NZ_CP048113.1"/>
</dbReference>
<accession>A0A6B9Z861</accession>
<dbReference type="AlphaFoldDB" id="A0A6B9Z861"/>
<sequence>MKKLSHLLLLMVLGQYLHAQQLLTNRTDKNSFPLVNGTAAAIYTDSTDDWLVNKVATLLQADVEKVTGKKPALIHNIADAPANVVIIGTCDRSRMLQSLRNSNKISYGDLNGKWETYRIQTLVKPFAHIEKALIIAGSDKRGAAYGTLELCKQIGVSPWYWWADVPARKQETLHVNSTARLSTPPTVKYRGIFINDEAPAFANWTKEKFGGFNHKVYEKMFELLLRLKGNFLWPAMWGNAFSDDDTLNPVIAHQWGIVVGSSHHEPMLRAHDEWRRYGKGPWNYVRNDSSLRDFWRKGIMRMQQHESIVTIGMRGDGDEPMTEGTATALLESIVKDQRQIISDVTGKPAAATPQLWALYKEVQDYYDKGMRVPDDVTLLLCDDNWGNIRKLPPAGAPSRGGGYGIYYHFDYVGDPRNYKWINTNNVARVWEQMHLAKAYGADRIWIVNVGDLKPMEFPISFFLDYAWNTNDLNEDNLRKYYTLWAGEQFGTAYATRIGDILRRFGQYAARRKPELLDAGTYSLTAYKEATRVLSEWETLLADAEAVYAAVPADHKDACFQLVLHPVKAFTIVHQLYHAVAMNRQYAAQHDTTANSWADKAKQLYISDSLLSIQYHQLAGGKWNHMMDQTHIGYTYWQQPASNSMPAVSYITRHQPAAITPDTPKDTLPYFSFAAAAYTNALHRGGIRWKVIPDIGRTGDGITTFPVTRSLPLNKNSPCLEYGFFSADTGKIAVSCYFSPTLDFTGGKGLKYAISVDNEAPVIVGLHENGDWNKWVADNVISRTTSFRLRQPGKHTIRYWMISAGIVLQQITASYGTLPASYLPPPATVNDHEHY</sequence>
<dbReference type="PANTHER" id="PTHR37842">
    <property type="match status" value="1"/>
</dbReference>
<dbReference type="Gene3D" id="1.20.58.2150">
    <property type="match status" value="1"/>
</dbReference>
<protein>
    <submittedName>
        <fullName evidence="4">Glycosyhydrolase</fullName>
    </submittedName>
</protein>
<feature type="chain" id="PRO_5025411647" evidence="2">
    <location>
        <begin position="20"/>
        <end position="834"/>
    </location>
</feature>